<dbReference type="InterPro" id="IPR036322">
    <property type="entry name" value="WD40_repeat_dom_sf"/>
</dbReference>
<name>A0A7S3GHN7_9EUKA</name>
<evidence type="ECO:0000313" key="3">
    <source>
        <dbReference type="EMBL" id="CAE0266530.1"/>
    </source>
</evidence>
<feature type="region of interest" description="Disordered" evidence="1">
    <location>
        <begin position="370"/>
        <end position="438"/>
    </location>
</feature>
<feature type="compositionally biased region" description="Basic residues" evidence="1">
    <location>
        <begin position="429"/>
        <end position="438"/>
    </location>
</feature>
<evidence type="ECO:0000256" key="1">
    <source>
        <dbReference type="SAM" id="MobiDB-lite"/>
    </source>
</evidence>
<protein>
    <submittedName>
        <fullName evidence="2">Uncharacterized protein</fullName>
    </submittedName>
</protein>
<evidence type="ECO:0000313" key="2">
    <source>
        <dbReference type="EMBL" id="CAE0266529.1"/>
    </source>
</evidence>
<dbReference type="InterPro" id="IPR015943">
    <property type="entry name" value="WD40/YVTN_repeat-like_dom_sf"/>
</dbReference>
<dbReference type="EMBL" id="HBIB01044237">
    <property type="protein sequence ID" value="CAE0266529.1"/>
    <property type="molecule type" value="Transcribed_RNA"/>
</dbReference>
<dbReference type="Gene3D" id="2.130.10.10">
    <property type="entry name" value="YVTN repeat-like/Quinoprotein amine dehydrogenase"/>
    <property type="match status" value="1"/>
</dbReference>
<accession>A0A7S3GHN7</accession>
<organism evidence="2">
    <name type="scientific">Palpitomonas bilix</name>
    <dbReference type="NCBI Taxonomy" id="652834"/>
    <lineage>
        <taxon>Eukaryota</taxon>
        <taxon>Eukaryota incertae sedis</taxon>
    </lineage>
</organism>
<feature type="compositionally biased region" description="Acidic residues" evidence="1">
    <location>
        <begin position="409"/>
        <end position="422"/>
    </location>
</feature>
<dbReference type="SUPFAM" id="SSF50978">
    <property type="entry name" value="WD40 repeat-like"/>
    <property type="match status" value="1"/>
</dbReference>
<proteinExistence type="predicted"/>
<sequence length="438" mass="48075">MACLSFLHLPFSISKMGDTAAGYKLRKIVKEVYGENSSAPSNLFHAAFARPAVEGKDKLEGQNVFLTASDANLQFYDNDHFGPNLDTFMQYIHEKDGEKTAVTALAWIWPENEEDLLKGAPEDAYVVIGDRTGGVGLLSLAYRKAIVYEEAVHSKPVTMVYTDDAYPHVALTASDKMIAINLREGKVWDPIAQLKGVTVMRQSQGACYLGFANGEVRSASLQALMTAAQEGKVKKLPAVDTMKIGTFGSKVVDLVVQGSDVVVRTEECRLFFNRLSDNGQLEEVRRRKLSPACFRLPCQMSISATSHLLAVGEGEGSIHLYDLEGKAKGRLEPERRGNAAVIAVGFSADGRTIIGASTGGVVWRWDRVAAKGDEEEGEDKQEESSKAEEEETEEGEEEEEKGEKRKEVEDEEDGQEESEESASVEKAAAKKRGGKRRR</sequence>
<dbReference type="EMBL" id="HBIB01044238">
    <property type="protein sequence ID" value="CAE0266530.1"/>
    <property type="molecule type" value="Transcribed_RNA"/>
</dbReference>
<feature type="compositionally biased region" description="Acidic residues" evidence="1">
    <location>
        <begin position="388"/>
        <end position="400"/>
    </location>
</feature>
<dbReference type="AlphaFoldDB" id="A0A7S3GHN7"/>
<reference evidence="2" key="1">
    <citation type="submission" date="2021-01" db="EMBL/GenBank/DDBJ databases">
        <authorList>
            <person name="Corre E."/>
            <person name="Pelletier E."/>
            <person name="Niang G."/>
            <person name="Scheremetjew M."/>
            <person name="Finn R."/>
            <person name="Kale V."/>
            <person name="Holt S."/>
            <person name="Cochrane G."/>
            <person name="Meng A."/>
            <person name="Brown T."/>
            <person name="Cohen L."/>
        </authorList>
    </citation>
    <scope>NUCLEOTIDE SEQUENCE</scope>
    <source>
        <strain evidence="2">NIES-2562</strain>
    </source>
</reference>
<gene>
    <name evidence="2" type="ORF">PBIL07802_LOCUS28869</name>
    <name evidence="3" type="ORF">PBIL07802_LOCUS28870</name>
</gene>